<dbReference type="Gene3D" id="3.20.10.10">
    <property type="entry name" value="D-amino Acid Aminotransferase, subunit A, domain 2"/>
    <property type="match status" value="1"/>
</dbReference>
<dbReference type="Pfam" id="PF01063">
    <property type="entry name" value="Aminotran_4"/>
    <property type="match status" value="1"/>
</dbReference>
<protein>
    <submittedName>
        <fullName evidence="2">Aminobenzoate synthetase</fullName>
    </submittedName>
</protein>
<dbReference type="STRING" id="1385513.N780_13055"/>
<evidence type="ECO:0000313" key="2">
    <source>
        <dbReference type="EMBL" id="KGP93222.1"/>
    </source>
</evidence>
<sequence>MIKFQFNFADQQGVVEPYVFTNPEYVIEANEVQDIEPAFKRIEEAIEEGMYVAGYVSYEAAPAFDERFKVALNPDMPLLKMGVFRDTSAVPLASITNGYEVSNWKLQSNYTEYQRGIHAIHEAIEKGDTYQVNYTARLKAEFSGNDHALFNVLAHNQRSSYSAYLHFDDYSILSASPELFFRKDGGLLTTKPMKGTVKRGKTTIEDEELRQHLSQSEKDRSENVMIVDLLRNDLGRIARPGTVKVPRLFEIETYPTVHQMTSTVQGEIAQELPFFEVFRALFPCGSITGAPKIRTMDYISSLEQSPRDVYCGAIGMITPDRNAVFNVPIRTVWIDHNSRIATYGAGGGITWESTSKGEYDELWVKAKLLTEKRPSFHLLETIRLENGDYFLIEKHLKRMKSSATYFQYSWPETSIHEKLEEIKGCYSNGLYKVRLLLNKEGEITSEVVPEKELLRAVRCKIAETSVNEEDPFLYHKTTHRDVYNEHKDSEYYSVLLFNKRRELTEFLIGNVVLLIDGDYVTPPIESGLLSGTYREYLIEEGVLHVRTLYKEDLERASEVWMINGLKKWVKVDLVH</sequence>
<dbReference type="NCBIfam" id="TIGR00553">
    <property type="entry name" value="pabB"/>
    <property type="match status" value="1"/>
</dbReference>
<dbReference type="Gene3D" id="3.30.470.10">
    <property type="match status" value="1"/>
</dbReference>
<dbReference type="Pfam" id="PF00425">
    <property type="entry name" value="Chorismate_bind"/>
    <property type="match status" value="1"/>
</dbReference>
<evidence type="ECO:0000259" key="1">
    <source>
        <dbReference type="Pfam" id="PF00425"/>
    </source>
</evidence>
<dbReference type="eggNOG" id="COG0115">
    <property type="taxonomic scope" value="Bacteria"/>
</dbReference>
<dbReference type="InterPro" id="IPR015890">
    <property type="entry name" value="Chorismate_C"/>
</dbReference>
<dbReference type="InterPro" id="IPR036038">
    <property type="entry name" value="Aminotransferase-like"/>
</dbReference>
<dbReference type="InterPro" id="IPR005802">
    <property type="entry name" value="ADC_synth_comp_1"/>
</dbReference>
<dbReference type="SUPFAM" id="SSF56322">
    <property type="entry name" value="ADC synthase"/>
    <property type="match status" value="1"/>
</dbReference>
<keyword evidence="3" id="KW-1185">Reference proteome</keyword>
<evidence type="ECO:0000313" key="3">
    <source>
        <dbReference type="Proteomes" id="UP000030153"/>
    </source>
</evidence>
<dbReference type="InterPro" id="IPR019999">
    <property type="entry name" value="Anth_synth_I-like"/>
</dbReference>
<comment type="caution">
    <text evidence="2">The sequence shown here is derived from an EMBL/GenBank/DDBJ whole genome shotgun (WGS) entry which is preliminary data.</text>
</comment>
<dbReference type="GO" id="GO:0046820">
    <property type="term" value="F:4-amino-4-deoxychorismate synthase activity"/>
    <property type="evidence" value="ECO:0007669"/>
    <property type="project" value="TreeGrafter"/>
</dbReference>
<feature type="domain" description="Chorismate-utilising enzyme C-terminal" evidence="1">
    <location>
        <begin position="111"/>
        <end position="365"/>
    </location>
</feature>
<reference evidence="2 3" key="1">
    <citation type="submission" date="2013-08" db="EMBL/GenBank/DDBJ databases">
        <title>Genome of Pontibacillus chungwhensis.</title>
        <authorList>
            <person name="Wang Q."/>
            <person name="Wang G."/>
        </authorList>
    </citation>
    <scope>NUCLEOTIDE SEQUENCE [LARGE SCALE GENOMIC DNA]</scope>
    <source>
        <strain evidence="2 3">BH030062</strain>
    </source>
</reference>
<name>A0A0A2UY52_9BACI</name>
<dbReference type="SUPFAM" id="SSF56752">
    <property type="entry name" value="D-aminoacid aminotransferase-like PLP-dependent enzymes"/>
    <property type="match status" value="1"/>
</dbReference>
<dbReference type="Gene3D" id="3.60.120.10">
    <property type="entry name" value="Anthranilate synthase"/>
    <property type="match status" value="1"/>
</dbReference>
<dbReference type="Proteomes" id="UP000030153">
    <property type="component" value="Unassembled WGS sequence"/>
</dbReference>
<dbReference type="PANTHER" id="PTHR11236">
    <property type="entry name" value="AMINOBENZOATE/ANTHRANILATE SYNTHASE"/>
    <property type="match status" value="1"/>
</dbReference>
<dbReference type="InterPro" id="IPR043132">
    <property type="entry name" value="BCAT-like_C"/>
</dbReference>
<dbReference type="EMBL" id="AVBG01000001">
    <property type="protein sequence ID" value="KGP93222.1"/>
    <property type="molecule type" value="Genomic_DNA"/>
</dbReference>
<dbReference type="eggNOG" id="COG0147">
    <property type="taxonomic scope" value="Bacteria"/>
</dbReference>
<accession>A0A0A2UY52</accession>
<dbReference type="PRINTS" id="PR00095">
    <property type="entry name" value="ANTSNTHASEI"/>
</dbReference>
<dbReference type="GO" id="GO:0000162">
    <property type="term" value="P:L-tryptophan biosynthetic process"/>
    <property type="evidence" value="ECO:0007669"/>
    <property type="project" value="TreeGrafter"/>
</dbReference>
<dbReference type="AlphaFoldDB" id="A0A0A2UY52"/>
<dbReference type="GO" id="GO:0009396">
    <property type="term" value="P:folic acid-containing compound biosynthetic process"/>
    <property type="evidence" value="ECO:0007669"/>
    <property type="project" value="InterPro"/>
</dbReference>
<dbReference type="InterPro" id="IPR005801">
    <property type="entry name" value="ADC_synthase"/>
</dbReference>
<dbReference type="InterPro" id="IPR043131">
    <property type="entry name" value="BCAT-like_N"/>
</dbReference>
<proteinExistence type="predicted"/>
<dbReference type="OrthoDB" id="9803598at2"/>
<gene>
    <name evidence="2" type="ORF">N780_13055</name>
</gene>
<dbReference type="PANTHER" id="PTHR11236:SF50">
    <property type="entry name" value="AMINODEOXYCHORISMATE SYNTHASE COMPONENT 1"/>
    <property type="match status" value="1"/>
</dbReference>
<dbReference type="InterPro" id="IPR001544">
    <property type="entry name" value="Aminotrans_IV"/>
</dbReference>
<organism evidence="2 3">
    <name type="scientific">Pontibacillus chungwhensis BH030062</name>
    <dbReference type="NCBI Taxonomy" id="1385513"/>
    <lineage>
        <taxon>Bacteria</taxon>
        <taxon>Bacillati</taxon>
        <taxon>Bacillota</taxon>
        <taxon>Bacilli</taxon>
        <taxon>Bacillales</taxon>
        <taxon>Bacillaceae</taxon>
        <taxon>Pontibacillus</taxon>
    </lineage>
</organism>
<dbReference type="RefSeq" id="WP_036779635.1">
    <property type="nucleotide sequence ID" value="NZ_AVBG01000001.1"/>
</dbReference>